<sequence length="143" mass="15912">METPIQTASQTARSTGRSAQRRSNRAFIVFVILWVMLIGAGIAGAKLYSDHLTSSMTADINRQTNVKLTAMQKQYDERLQAAESSYKSEIAALQGKIDALNELLTFTKDNASAKTDNSNKLFTQLSEVKKQLEELKKNLDVLK</sequence>
<keyword evidence="2" id="KW-1133">Transmembrane helix</keyword>
<evidence type="ECO:0000313" key="3">
    <source>
        <dbReference type="EMBL" id="MBD3922645.1"/>
    </source>
</evidence>
<protein>
    <submittedName>
        <fullName evidence="3">Uncharacterized protein</fullName>
    </submittedName>
</protein>
<reference evidence="3 4" key="1">
    <citation type="submission" date="2020-09" db="EMBL/GenBank/DDBJ databases">
        <title>Paenibacillus sp. strain PR3 16S rRNA gene Genome sequencing and assembly.</title>
        <authorList>
            <person name="Kim J."/>
        </authorList>
    </citation>
    <scope>NUCLEOTIDE SEQUENCE [LARGE SCALE GENOMIC DNA]</scope>
    <source>
        <strain evidence="3 4">PR3</strain>
    </source>
</reference>
<keyword evidence="4" id="KW-1185">Reference proteome</keyword>
<organism evidence="3 4">
    <name type="scientific">Paenibacillus terricola</name>
    <dbReference type="NCBI Taxonomy" id="2763503"/>
    <lineage>
        <taxon>Bacteria</taxon>
        <taxon>Bacillati</taxon>
        <taxon>Bacillota</taxon>
        <taxon>Bacilli</taxon>
        <taxon>Bacillales</taxon>
        <taxon>Paenibacillaceae</taxon>
        <taxon>Paenibacillus</taxon>
    </lineage>
</organism>
<evidence type="ECO:0000256" key="1">
    <source>
        <dbReference type="SAM" id="Coils"/>
    </source>
</evidence>
<name>A0ABR8N450_9BACL</name>
<comment type="caution">
    <text evidence="3">The sequence shown here is derived from an EMBL/GenBank/DDBJ whole genome shotgun (WGS) entry which is preliminary data.</text>
</comment>
<dbReference type="EMBL" id="JACXZA010000010">
    <property type="protein sequence ID" value="MBD3922645.1"/>
    <property type="molecule type" value="Genomic_DNA"/>
</dbReference>
<feature type="transmembrane region" description="Helical" evidence="2">
    <location>
        <begin position="26"/>
        <end position="48"/>
    </location>
</feature>
<gene>
    <name evidence="3" type="ORF">H8B09_28215</name>
</gene>
<accession>A0ABR8N450</accession>
<evidence type="ECO:0000313" key="4">
    <source>
        <dbReference type="Proteomes" id="UP000609346"/>
    </source>
</evidence>
<evidence type="ECO:0000256" key="2">
    <source>
        <dbReference type="SAM" id="Phobius"/>
    </source>
</evidence>
<feature type="coiled-coil region" evidence="1">
    <location>
        <begin position="90"/>
        <end position="138"/>
    </location>
</feature>
<keyword evidence="1" id="KW-0175">Coiled coil</keyword>
<proteinExistence type="predicted"/>
<dbReference type="RefSeq" id="WP_191206946.1">
    <property type="nucleotide sequence ID" value="NZ_JACXZA010000010.1"/>
</dbReference>
<keyword evidence="2" id="KW-0812">Transmembrane</keyword>
<keyword evidence="2" id="KW-0472">Membrane</keyword>
<dbReference type="Proteomes" id="UP000609346">
    <property type="component" value="Unassembled WGS sequence"/>
</dbReference>